<evidence type="ECO:0008006" key="3">
    <source>
        <dbReference type="Google" id="ProtNLM"/>
    </source>
</evidence>
<gene>
    <name evidence="1" type="ORF">LPB3_03835</name>
</gene>
<dbReference type="Pfam" id="PF08907">
    <property type="entry name" value="DUF1853"/>
    <property type="match status" value="1"/>
</dbReference>
<sequence length="270" mass="32378">MHQKTKDIQKRYDGFLQTNCLWKSSVVFDLHQFKIEEKSSKVNIDIDEKLRLGKYIERFVSYQLAQENNITVLCENVQIQKEKRTLGELDCILLKDQKPIHLEIIYKFYVYDTSIGNTEIEHFIGPNKKDSLFEKLTKLKEKQLPLLYSKECKSYLKTINLNIDNIEQQVYFKAQLFVPFSKLNIEFTSINKDCLVGFFINTKELERFSDSKFYIPIKKDWLVIPHENVDWLTFFQFKEKSDEYLARDFSPLCWLKKANGEIEKFFLVWW</sequence>
<keyword evidence="2" id="KW-1185">Reference proteome</keyword>
<dbReference type="EMBL" id="LSFM01000018">
    <property type="protein sequence ID" value="OBY65503.1"/>
    <property type="molecule type" value="Genomic_DNA"/>
</dbReference>
<evidence type="ECO:0000313" key="2">
    <source>
        <dbReference type="Proteomes" id="UP000092584"/>
    </source>
</evidence>
<dbReference type="AlphaFoldDB" id="A0A1B8U0V1"/>
<dbReference type="Proteomes" id="UP000092584">
    <property type="component" value="Unassembled WGS sequence"/>
</dbReference>
<dbReference type="RefSeq" id="WP_065318280.1">
    <property type="nucleotide sequence ID" value="NZ_CP017477.1"/>
</dbReference>
<organism evidence="1 2">
    <name type="scientific">Polaribacter vadi</name>
    <dbReference type="NCBI Taxonomy" id="1774273"/>
    <lineage>
        <taxon>Bacteria</taxon>
        <taxon>Pseudomonadati</taxon>
        <taxon>Bacteroidota</taxon>
        <taxon>Flavobacteriia</taxon>
        <taxon>Flavobacteriales</taxon>
        <taxon>Flavobacteriaceae</taxon>
    </lineage>
</organism>
<proteinExistence type="predicted"/>
<comment type="caution">
    <text evidence="1">The sequence shown here is derived from an EMBL/GenBank/DDBJ whole genome shotgun (WGS) entry which is preliminary data.</text>
</comment>
<dbReference type="STRING" id="1774273.LPB03_01275"/>
<dbReference type="OrthoDB" id="1466769at2"/>
<dbReference type="KEGG" id="pob:LPB03_01275"/>
<protein>
    <recommendedName>
        <fullName evidence="3">DUF1853 domain-containing protein</fullName>
    </recommendedName>
</protein>
<reference evidence="2" key="1">
    <citation type="submission" date="2016-02" db="EMBL/GenBank/DDBJ databases">
        <authorList>
            <person name="Shin S.-K."/>
            <person name="Yi H."/>
            <person name="Kim E."/>
        </authorList>
    </citation>
    <scope>NUCLEOTIDE SEQUENCE [LARGE SCALE GENOMIC DNA]</scope>
    <source>
        <strain evidence="2">LPB0003</strain>
    </source>
</reference>
<accession>A0A1B8U0V1</accession>
<evidence type="ECO:0000313" key="1">
    <source>
        <dbReference type="EMBL" id="OBY65503.1"/>
    </source>
</evidence>
<dbReference type="InterPro" id="IPR015003">
    <property type="entry name" value="DUF1853"/>
</dbReference>
<name>A0A1B8U0V1_9FLAO</name>